<gene>
    <name evidence="1" type="ORF">HJB60_09350</name>
</gene>
<protein>
    <submittedName>
        <fullName evidence="1">Uncharacterized protein</fullName>
    </submittedName>
</protein>
<proteinExistence type="predicted"/>
<accession>A0ABS7IFP8</accession>
<dbReference type="Proteomes" id="UP000770629">
    <property type="component" value="Unassembled WGS sequence"/>
</dbReference>
<comment type="caution">
    <text evidence="1">The sequence shown here is derived from an EMBL/GenBank/DDBJ whole genome shotgun (WGS) entry which is preliminary data.</text>
</comment>
<dbReference type="EMBL" id="JABDYF010000003">
    <property type="protein sequence ID" value="MBX5089376.1"/>
    <property type="molecule type" value="Genomic_DNA"/>
</dbReference>
<keyword evidence="2" id="KW-1185">Reference proteome</keyword>
<evidence type="ECO:0000313" key="2">
    <source>
        <dbReference type="Proteomes" id="UP000770629"/>
    </source>
</evidence>
<dbReference type="RefSeq" id="WP_221119258.1">
    <property type="nucleotide sequence ID" value="NZ_JABDYF010000003.1"/>
</dbReference>
<reference evidence="1 2" key="1">
    <citation type="submission" date="2020-04" db="EMBL/GenBank/DDBJ databases">
        <title>Global-level population genomics: horizontal gene transfer, symbiosis and evolution in Rhizobia.</title>
        <authorList>
            <person name="Gai Y."/>
        </authorList>
    </citation>
    <scope>NUCLEOTIDE SEQUENCE [LARGE SCALE GENOMIC DNA]</scope>
    <source>
        <strain evidence="1 2">BLR33</strain>
    </source>
</reference>
<name>A0ABS7IFP8_9HYPH</name>
<sequence>MIALVLDRKLPLGTAVHSKRVGTKPEFDGIIRGYSPDGAYHVIDAAGRLWHREHREIAVINNSEAR</sequence>
<evidence type="ECO:0000313" key="1">
    <source>
        <dbReference type="EMBL" id="MBX5089376.1"/>
    </source>
</evidence>
<organism evidence="1 2">
    <name type="scientific">Rhizobium lentis</name>
    <dbReference type="NCBI Taxonomy" id="1138194"/>
    <lineage>
        <taxon>Bacteria</taxon>
        <taxon>Pseudomonadati</taxon>
        <taxon>Pseudomonadota</taxon>
        <taxon>Alphaproteobacteria</taxon>
        <taxon>Hyphomicrobiales</taxon>
        <taxon>Rhizobiaceae</taxon>
        <taxon>Rhizobium/Agrobacterium group</taxon>
        <taxon>Rhizobium</taxon>
    </lineage>
</organism>